<proteinExistence type="predicted"/>
<dbReference type="Proteomes" id="UP000320231">
    <property type="component" value="Chromosome"/>
</dbReference>
<evidence type="ECO:0000313" key="1">
    <source>
        <dbReference type="EMBL" id="BBI62029.1"/>
    </source>
</evidence>
<protein>
    <recommendedName>
        <fullName evidence="3">Cyclic nucleotide-binding domain-containing protein</fullName>
    </recommendedName>
</protein>
<dbReference type="AlphaFoldDB" id="A0A455UC55"/>
<dbReference type="EMBL" id="AP019514">
    <property type="protein sequence ID" value="BBI62029.1"/>
    <property type="molecule type" value="Genomic_DNA"/>
</dbReference>
<organism evidence="1 2">
    <name type="scientific">Vreelandella sulfidaeris</name>
    <dbReference type="NCBI Taxonomy" id="115553"/>
    <lineage>
        <taxon>Bacteria</taxon>
        <taxon>Pseudomonadati</taxon>
        <taxon>Pseudomonadota</taxon>
        <taxon>Gammaproteobacteria</taxon>
        <taxon>Oceanospirillales</taxon>
        <taxon>Halomonadaceae</taxon>
        <taxon>Vreelandella</taxon>
    </lineage>
</organism>
<dbReference type="KEGG" id="hsr:HSBAA_33350"/>
<gene>
    <name evidence="1" type="ORF">HSBAA_33350</name>
</gene>
<reference evidence="1 2" key="1">
    <citation type="journal article" date="2019" name="Microbiol. Resour. Announc.">
        <title>Complete Genome Sequence of Halomonas sulfidaeris Strain Esulfide1 Isolated from a Metal Sulfide Rock at a Depth of 2,200 Meters, Obtained Using Nanopore Sequencing.</title>
        <authorList>
            <person name="Saito M."/>
            <person name="Nishigata A."/>
            <person name="Galipon J."/>
            <person name="Arakawa K."/>
        </authorList>
    </citation>
    <scope>NUCLEOTIDE SEQUENCE [LARGE SCALE GENOMIC DNA]</scope>
    <source>
        <strain evidence="1 2">ATCC BAA-803</strain>
    </source>
</reference>
<name>A0A455UC55_9GAMM</name>
<accession>A0A455UC55</accession>
<evidence type="ECO:0000313" key="2">
    <source>
        <dbReference type="Proteomes" id="UP000320231"/>
    </source>
</evidence>
<sequence length="56" mass="6348">MFSKLSYYMTLSQDEKQLLEAAGNRSILVEKGDIIINEGERPEHVYPHRKGVGVSL</sequence>
<evidence type="ECO:0008006" key="3">
    <source>
        <dbReference type="Google" id="ProtNLM"/>
    </source>
</evidence>